<dbReference type="EMBL" id="WKLC01003075">
    <property type="protein sequence ID" value="MSE19662.1"/>
    <property type="molecule type" value="Genomic_DNA"/>
</dbReference>
<protein>
    <submittedName>
        <fullName evidence="2">MFS transporter</fullName>
    </submittedName>
</protein>
<dbReference type="Proteomes" id="UP000461948">
    <property type="component" value="Unassembled WGS sequence"/>
</dbReference>
<keyword evidence="1" id="KW-0812">Transmembrane</keyword>
<feature type="non-terminal residue" evidence="2">
    <location>
        <position position="76"/>
    </location>
</feature>
<keyword evidence="1" id="KW-1133">Transmembrane helix</keyword>
<proteinExistence type="predicted"/>
<reference evidence="2 3" key="1">
    <citation type="submission" date="2019-11" db="EMBL/GenBank/DDBJ databases">
        <title>Draft Genome Sequence of Plant Growth-Promoting Rhizosphere-Associated Bacteria.</title>
        <authorList>
            <person name="Vasilyev I.Y."/>
            <person name="Radchenko V."/>
            <person name="Ilnitskaya E.V."/>
        </authorList>
    </citation>
    <scope>NUCLEOTIDE SEQUENCE [LARGE SCALE GENOMIC DNA]</scope>
    <source>
        <strain evidence="2 3">VRA_MhP_f</strain>
    </source>
</reference>
<dbReference type="AlphaFoldDB" id="A0A7X2MUJ2"/>
<evidence type="ECO:0000313" key="3">
    <source>
        <dbReference type="Proteomes" id="UP000461948"/>
    </source>
</evidence>
<evidence type="ECO:0000313" key="2">
    <source>
        <dbReference type="EMBL" id="MSE19662.1"/>
    </source>
</evidence>
<accession>A0A7X2MUJ2</accession>
<keyword evidence="1" id="KW-0472">Membrane</keyword>
<gene>
    <name evidence="2" type="ORF">GKC49_32560</name>
</gene>
<name>A0A7X2MUJ2_ENTAG</name>
<sequence length="76" mass="8125">GNALVFSPAISESFRGVAPREISHATALNNTLRQVSGAVSVTMLIVISSIPHSFVLGMRISMWVTVVLVLLMLAVF</sequence>
<comment type="caution">
    <text evidence="2">The sequence shown here is derived from an EMBL/GenBank/DDBJ whole genome shotgun (WGS) entry which is preliminary data.</text>
</comment>
<organism evidence="2 3">
    <name type="scientific">Enterobacter agglomerans</name>
    <name type="common">Erwinia herbicola</name>
    <name type="synonym">Pantoea agglomerans</name>
    <dbReference type="NCBI Taxonomy" id="549"/>
    <lineage>
        <taxon>Bacteria</taxon>
        <taxon>Pseudomonadati</taxon>
        <taxon>Pseudomonadota</taxon>
        <taxon>Gammaproteobacteria</taxon>
        <taxon>Enterobacterales</taxon>
        <taxon>Erwiniaceae</taxon>
        <taxon>Pantoea</taxon>
        <taxon>Pantoea agglomerans group</taxon>
    </lineage>
</organism>
<feature type="transmembrane region" description="Helical" evidence="1">
    <location>
        <begin position="56"/>
        <end position="75"/>
    </location>
</feature>
<feature type="non-terminal residue" evidence="2">
    <location>
        <position position="1"/>
    </location>
</feature>
<evidence type="ECO:0000256" key="1">
    <source>
        <dbReference type="SAM" id="Phobius"/>
    </source>
</evidence>